<sequence length="37" mass="4585">PTQKVYHYIFIHGFSCWTCVHRYNKIKKLRNKFGSRK</sequence>
<proteinExistence type="predicted"/>
<feature type="non-terminal residue" evidence="1">
    <location>
        <position position="1"/>
    </location>
</feature>
<reference evidence="1" key="1">
    <citation type="submission" date="2014-05" db="EMBL/GenBank/DDBJ databases">
        <authorList>
            <person name="Chronopoulou M."/>
        </authorList>
    </citation>
    <scope>NUCLEOTIDE SEQUENCE</scope>
    <source>
        <tissue evidence="1">Whole organism</tissue>
    </source>
</reference>
<protein>
    <submittedName>
        <fullName evidence="1">Uncharacterized protein</fullName>
    </submittedName>
</protein>
<evidence type="ECO:0000313" key="1">
    <source>
        <dbReference type="EMBL" id="CDW26888.1"/>
    </source>
</evidence>
<dbReference type="EMBL" id="HACA01009527">
    <property type="protein sequence ID" value="CDW26888.1"/>
    <property type="molecule type" value="Transcribed_RNA"/>
</dbReference>
<name>A0A0K2TLF5_LEPSM</name>
<dbReference type="AlphaFoldDB" id="A0A0K2TLF5"/>
<accession>A0A0K2TLF5</accession>
<organism evidence="1">
    <name type="scientific">Lepeophtheirus salmonis</name>
    <name type="common">Salmon louse</name>
    <name type="synonym">Caligus salmonis</name>
    <dbReference type="NCBI Taxonomy" id="72036"/>
    <lineage>
        <taxon>Eukaryota</taxon>
        <taxon>Metazoa</taxon>
        <taxon>Ecdysozoa</taxon>
        <taxon>Arthropoda</taxon>
        <taxon>Crustacea</taxon>
        <taxon>Multicrustacea</taxon>
        <taxon>Hexanauplia</taxon>
        <taxon>Copepoda</taxon>
        <taxon>Siphonostomatoida</taxon>
        <taxon>Caligidae</taxon>
        <taxon>Lepeophtheirus</taxon>
    </lineage>
</organism>